<dbReference type="EMBL" id="LGRX02007585">
    <property type="protein sequence ID" value="KAK3274684.1"/>
    <property type="molecule type" value="Genomic_DNA"/>
</dbReference>
<sequence>MFRPAGFIRDNGGGGWAGIRLNYNTFMAPDVRLDWAGLEARTRVYDFIALQERKDVESSLTQLIKFYEGEAERTLHLFQPKGANPAEQLFSKDGKIQGSLVDMSDFLHLENVTYMLQSEQLGYMGGGGYVVREPRTNPLYSERRKEHAAVMRGRHTAFDLLGELGELYQTPTTSANESRSHKPSETRTFRKKKARIEPENEVPVPKMVAVRRIADTPFQFEWLVDQDCNDRATGRVWKPSRKVDEELVWDYLQSAHLHSRFRHVDSKRLSAGTLTHVRYMTGTTVGQATLLAKLFLQEGGRMKVIQVGQPTVFDGKVKDRAYVLASRGEPKRVVFGHEAGNQGSTSIVPITDTID</sequence>
<dbReference type="Proteomes" id="UP001190700">
    <property type="component" value="Unassembled WGS sequence"/>
</dbReference>
<evidence type="ECO:0000256" key="1">
    <source>
        <dbReference type="SAM" id="MobiDB-lite"/>
    </source>
</evidence>
<keyword evidence="3" id="KW-1185">Reference proteome</keyword>
<comment type="caution">
    <text evidence="2">The sequence shown here is derived from an EMBL/GenBank/DDBJ whole genome shotgun (WGS) entry which is preliminary data.</text>
</comment>
<feature type="region of interest" description="Disordered" evidence="1">
    <location>
        <begin position="170"/>
        <end position="191"/>
    </location>
</feature>
<dbReference type="AlphaFoldDB" id="A0AAE0L7J2"/>
<name>A0AAE0L7J2_9CHLO</name>
<protein>
    <submittedName>
        <fullName evidence="2">Uncharacterized protein</fullName>
    </submittedName>
</protein>
<gene>
    <name evidence="2" type="ORF">CYMTET_17142</name>
</gene>
<organism evidence="2 3">
    <name type="scientific">Cymbomonas tetramitiformis</name>
    <dbReference type="NCBI Taxonomy" id="36881"/>
    <lineage>
        <taxon>Eukaryota</taxon>
        <taxon>Viridiplantae</taxon>
        <taxon>Chlorophyta</taxon>
        <taxon>Pyramimonadophyceae</taxon>
        <taxon>Pyramimonadales</taxon>
        <taxon>Pyramimonadaceae</taxon>
        <taxon>Cymbomonas</taxon>
    </lineage>
</organism>
<proteinExistence type="predicted"/>
<evidence type="ECO:0000313" key="2">
    <source>
        <dbReference type="EMBL" id="KAK3274684.1"/>
    </source>
</evidence>
<reference evidence="2 3" key="1">
    <citation type="journal article" date="2015" name="Genome Biol. Evol.">
        <title>Comparative Genomics of a Bacterivorous Green Alga Reveals Evolutionary Causalities and Consequences of Phago-Mixotrophic Mode of Nutrition.</title>
        <authorList>
            <person name="Burns J.A."/>
            <person name="Paasch A."/>
            <person name="Narechania A."/>
            <person name="Kim E."/>
        </authorList>
    </citation>
    <scope>NUCLEOTIDE SEQUENCE [LARGE SCALE GENOMIC DNA]</scope>
    <source>
        <strain evidence="2 3">PLY_AMNH</strain>
    </source>
</reference>
<feature type="compositionally biased region" description="Basic and acidic residues" evidence="1">
    <location>
        <begin position="178"/>
        <end position="188"/>
    </location>
</feature>
<evidence type="ECO:0000313" key="3">
    <source>
        <dbReference type="Proteomes" id="UP001190700"/>
    </source>
</evidence>
<accession>A0AAE0L7J2</accession>